<organism evidence="2 3">
    <name type="scientific">Geodia barretti</name>
    <name type="common">Barrett's horny sponge</name>
    <dbReference type="NCBI Taxonomy" id="519541"/>
    <lineage>
        <taxon>Eukaryota</taxon>
        <taxon>Metazoa</taxon>
        <taxon>Porifera</taxon>
        <taxon>Demospongiae</taxon>
        <taxon>Heteroscleromorpha</taxon>
        <taxon>Tetractinellida</taxon>
        <taxon>Astrophorina</taxon>
        <taxon>Geodiidae</taxon>
        <taxon>Geodia</taxon>
    </lineage>
</organism>
<keyword evidence="3" id="KW-1185">Reference proteome</keyword>
<feature type="region of interest" description="Disordered" evidence="1">
    <location>
        <begin position="93"/>
        <end position="148"/>
    </location>
</feature>
<evidence type="ECO:0000313" key="3">
    <source>
        <dbReference type="Proteomes" id="UP001174909"/>
    </source>
</evidence>
<accession>A0AA35T3B8</accession>
<dbReference type="Proteomes" id="UP001174909">
    <property type="component" value="Unassembled WGS sequence"/>
</dbReference>
<gene>
    <name evidence="2" type="ORF">GBAR_LOCUS22551</name>
</gene>
<comment type="caution">
    <text evidence="2">The sequence shown here is derived from an EMBL/GenBank/DDBJ whole genome shotgun (WGS) entry which is preliminary data.</text>
</comment>
<evidence type="ECO:0000313" key="2">
    <source>
        <dbReference type="EMBL" id="CAI8040474.1"/>
    </source>
</evidence>
<name>A0AA35T3B8_GEOBA</name>
<proteinExistence type="predicted"/>
<dbReference type="EMBL" id="CASHTH010003110">
    <property type="protein sequence ID" value="CAI8040474.1"/>
    <property type="molecule type" value="Genomic_DNA"/>
</dbReference>
<feature type="compositionally biased region" description="Polar residues" evidence="1">
    <location>
        <begin position="136"/>
        <end position="148"/>
    </location>
</feature>
<reference evidence="2" key="1">
    <citation type="submission" date="2023-03" db="EMBL/GenBank/DDBJ databases">
        <authorList>
            <person name="Steffen K."/>
            <person name="Cardenas P."/>
        </authorList>
    </citation>
    <scope>NUCLEOTIDE SEQUENCE</scope>
</reference>
<dbReference type="AlphaFoldDB" id="A0AA35T3B8"/>
<evidence type="ECO:0000256" key="1">
    <source>
        <dbReference type="SAM" id="MobiDB-lite"/>
    </source>
</evidence>
<protein>
    <submittedName>
        <fullName evidence="2">Uncharacterized protein</fullName>
    </submittedName>
</protein>
<feature type="region of interest" description="Disordered" evidence="1">
    <location>
        <begin position="163"/>
        <end position="198"/>
    </location>
</feature>
<sequence length="320" mass="35513">MEREANLLRCAKLSCYAEFNRMVHTIARSAEGPSFQNNSYRMTNGSSAEHLFYTTLTSMLNQIVQNSDAVSQKTELQQVYHWFCANKPLIATKTKTKQQRPKLSISWRPPAATERPSTAPSAFLPSSPFVELPSRPFTTDHTSSTQPIHGFTSQYMKQSLGLQLHSPPHSSRRATPDKAARMESSSSRHRQKRGGGCQPLHVSVVEISTENPDGHQSSVIKPSTLLELAPVVAAKMELRRELTVTEEPATPHPLSSPHPPTLVLGVQQLHCHRPPVHVTELHLPPTLSTTSRARPSVLKRCGPKMASGFYCSRYRGGVKK</sequence>